<gene>
    <name evidence="1" type="ORF">DFP72DRAFT_218042</name>
</gene>
<comment type="caution">
    <text evidence="1">The sequence shown here is derived from an EMBL/GenBank/DDBJ whole genome shotgun (WGS) entry which is preliminary data.</text>
</comment>
<proteinExistence type="predicted"/>
<dbReference type="AlphaFoldDB" id="A0A8H6LTW0"/>
<accession>A0A8H6LTW0</accession>
<evidence type="ECO:0000313" key="1">
    <source>
        <dbReference type="EMBL" id="KAF6742039.1"/>
    </source>
</evidence>
<evidence type="ECO:0000313" key="2">
    <source>
        <dbReference type="Proteomes" id="UP000521943"/>
    </source>
</evidence>
<dbReference type="Pfam" id="PF10712">
    <property type="entry name" value="NAD-GH"/>
    <property type="match status" value="1"/>
</dbReference>
<keyword evidence="2" id="KW-1185">Reference proteome</keyword>
<dbReference type="InterPro" id="IPR019651">
    <property type="entry name" value="Glutamate_DH_NAD-spec"/>
</dbReference>
<name>A0A8H6LTW0_9AGAR</name>
<organism evidence="1 2">
    <name type="scientific">Ephemerocybe angulata</name>
    <dbReference type="NCBI Taxonomy" id="980116"/>
    <lineage>
        <taxon>Eukaryota</taxon>
        <taxon>Fungi</taxon>
        <taxon>Dikarya</taxon>
        <taxon>Basidiomycota</taxon>
        <taxon>Agaricomycotina</taxon>
        <taxon>Agaricomycetes</taxon>
        <taxon>Agaricomycetidae</taxon>
        <taxon>Agaricales</taxon>
        <taxon>Agaricineae</taxon>
        <taxon>Psathyrellaceae</taxon>
        <taxon>Ephemerocybe</taxon>
    </lineage>
</organism>
<dbReference type="OrthoDB" id="3122390at2759"/>
<dbReference type="Proteomes" id="UP000521943">
    <property type="component" value="Unassembled WGS sequence"/>
</dbReference>
<protein>
    <submittedName>
        <fullName evidence="1">NAD-specific glutamate dehydrogenase-domain-containing protein</fullName>
    </submittedName>
</protein>
<sequence>MVMRLDLPVVLSSAETLRIPLASMSKLPRSEEHDGRPGDARELELAEKAVVLGAGALTLVDLDKDTRLVVGVGREDLGLLGGDGGVALDEGGHDATSGLNTEGEGSDIEEEEILSLLRGVAGENGGLDSGTVDDGMGVDALVGPLAVVEVDTSLTIRGIRVDPPTRTTSWTVDLSILESRRTFSTGSRAPRNRP</sequence>
<reference evidence="1 2" key="1">
    <citation type="submission" date="2020-07" db="EMBL/GenBank/DDBJ databases">
        <title>Comparative genomics of pyrophilous fungi reveals a link between fire events and developmental genes.</title>
        <authorList>
            <consortium name="DOE Joint Genome Institute"/>
            <person name="Steindorff A.S."/>
            <person name="Carver A."/>
            <person name="Calhoun S."/>
            <person name="Stillman K."/>
            <person name="Liu H."/>
            <person name="Lipzen A."/>
            <person name="Pangilinan J."/>
            <person name="Labutti K."/>
            <person name="Bruns T.D."/>
            <person name="Grigoriev I.V."/>
        </authorList>
    </citation>
    <scope>NUCLEOTIDE SEQUENCE [LARGE SCALE GENOMIC DNA]</scope>
    <source>
        <strain evidence="1 2">CBS 144469</strain>
    </source>
</reference>
<dbReference type="EMBL" id="JACGCI010000206">
    <property type="protein sequence ID" value="KAF6742039.1"/>
    <property type="molecule type" value="Genomic_DNA"/>
</dbReference>